<dbReference type="PANTHER" id="PTHR46938">
    <property type="entry name" value="DISCOIDIN-1 SUBUNIT A-RELATED-RELATED"/>
    <property type="match status" value="1"/>
</dbReference>
<protein>
    <recommendedName>
        <fullName evidence="2">H-type lectin domain-containing protein</fullName>
    </recommendedName>
</protein>
<evidence type="ECO:0000313" key="3">
    <source>
        <dbReference type="EMBL" id="KAF9524647.1"/>
    </source>
</evidence>
<dbReference type="GO" id="GO:0046871">
    <property type="term" value="F:N-acetylgalactosamine binding"/>
    <property type="evidence" value="ECO:0007669"/>
    <property type="project" value="TreeGrafter"/>
</dbReference>
<evidence type="ECO:0000259" key="2">
    <source>
        <dbReference type="Pfam" id="PF09458"/>
    </source>
</evidence>
<dbReference type="GO" id="GO:0030247">
    <property type="term" value="F:polysaccharide binding"/>
    <property type="evidence" value="ECO:0007669"/>
    <property type="project" value="TreeGrafter"/>
</dbReference>
<feature type="domain" description="H-type lectin" evidence="2">
    <location>
        <begin position="205"/>
        <end position="271"/>
    </location>
</feature>
<proteinExistence type="predicted"/>
<feature type="region of interest" description="Disordered" evidence="1">
    <location>
        <begin position="1"/>
        <end position="23"/>
    </location>
</feature>
<feature type="domain" description="H-type lectin" evidence="2">
    <location>
        <begin position="111"/>
        <end position="176"/>
    </location>
</feature>
<accession>A0A9P6E8W1</accession>
<dbReference type="GO" id="GO:0009986">
    <property type="term" value="C:cell surface"/>
    <property type="evidence" value="ECO:0007669"/>
    <property type="project" value="TreeGrafter"/>
</dbReference>
<keyword evidence="4" id="KW-1185">Reference proteome</keyword>
<dbReference type="Gene3D" id="2.60.40.2080">
    <property type="match status" value="3"/>
</dbReference>
<dbReference type="GO" id="GO:0098636">
    <property type="term" value="C:protein complex involved in cell adhesion"/>
    <property type="evidence" value="ECO:0007669"/>
    <property type="project" value="TreeGrafter"/>
</dbReference>
<dbReference type="Pfam" id="PF09458">
    <property type="entry name" value="H_lectin"/>
    <property type="match status" value="3"/>
</dbReference>
<evidence type="ECO:0000313" key="4">
    <source>
        <dbReference type="Proteomes" id="UP000807306"/>
    </source>
</evidence>
<dbReference type="EMBL" id="MU157895">
    <property type="protein sequence ID" value="KAF9524647.1"/>
    <property type="molecule type" value="Genomic_DNA"/>
</dbReference>
<reference evidence="3" key="1">
    <citation type="submission" date="2020-11" db="EMBL/GenBank/DDBJ databases">
        <authorList>
            <consortium name="DOE Joint Genome Institute"/>
            <person name="Ahrendt S."/>
            <person name="Riley R."/>
            <person name="Andreopoulos W."/>
            <person name="Labutti K."/>
            <person name="Pangilinan J."/>
            <person name="Ruiz-Duenas F.J."/>
            <person name="Barrasa J.M."/>
            <person name="Sanchez-Garcia M."/>
            <person name="Camarero S."/>
            <person name="Miyauchi S."/>
            <person name="Serrano A."/>
            <person name="Linde D."/>
            <person name="Babiker R."/>
            <person name="Drula E."/>
            <person name="Ayuso-Fernandez I."/>
            <person name="Pacheco R."/>
            <person name="Padilla G."/>
            <person name="Ferreira P."/>
            <person name="Barriuso J."/>
            <person name="Kellner H."/>
            <person name="Castanera R."/>
            <person name="Alfaro M."/>
            <person name="Ramirez L."/>
            <person name="Pisabarro A.G."/>
            <person name="Kuo A."/>
            <person name="Tritt A."/>
            <person name="Lipzen A."/>
            <person name="He G."/>
            <person name="Yan M."/>
            <person name="Ng V."/>
            <person name="Cullen D."/>
            <person name="Martin F."/>
            <person name="Rosso M.-N."/>
            <person name="Henrissat B."/>
            <person name="Hibbett D."/>
            <person name="Martinez A.T."/>
            <person name="Grigoriev I.V."/>
        </authorList>
    </citation>
    <scope>NUCLEOTIDE SEQUENCE</scope>
    <source>
        <strain evidence="3">CBS 506.95</strain>
    </source>
</reference>
<evidence type="ECO:0000256" key="1">
    <source>
        <dbReference type="SAM" id="MobiDB-lite"/>
    </source>
</evidence>
<comment type="caution">
    <text evidence="3">The sequence shown here is derived from an EMBL/GenBank/DDBJ whole genome shotgun (WGS) entry which is preliminary data.</text>
</comment>
<sequence length="273" mass="30614">MPTVLEFDSRTVHPPANPATDTKGTVNFPKAFVANPRLPHGFRELDIDKNSNIRAKSTIESLTKNSVECHVSTWSNTTLYSSIETVFALAPANVEFQTGEVMRNANDPASVRVNFARPYPTPPKVVTFFNYLDLDQNHGWRLKITPAEIDEKGFTLKIETWGETVFFGAQAAWIAYPEDRKHIFSASVNVQDVRDWQKPQLQQSKAISFGDVEFWKNPEVFIALNALDINKQANLRLRAYVDGVSKTGLTWHIDGWSDTVLNSAGASIIAFNN</sequence>
<feature type="domain" description="H-type lectin" evidence="2">
    <location>
        <begin position="25"/>
        <end position="81"/>
    </location>
</feature>
<dbReference type="Proteomes" id="UP000807306">
    <property type="component" value="Unassembled WGS sequence"/>
</dbReference>
<dbReference type="GO" id="GO:0098609">
    <property type="term" value="P:cell-cell adhesion"/>
    <property type="evidence" value="ECO:0007669"/>
    <property type="project" value="TreeGrafter"/>
</dbReference>
<dbReference type="GO" id="GO:0070492">
    <property type="term" value="F:oligosaccharide binding"/>
    <property type="evidence" value="ECO:0007669"/>
    <property type="project" value="TreeGrafter"/>
</dbReference>
<dbReference type="AlphaFoldDB" id="A0A9P6E8W1"/>
<gene>
    <name evidence="3" type="ORF">CPB83DRAFT_819776</name>
</gene>
<organism evidence="3 4">
    <name type="scientific">Crepidotus variabilis</name>
    <dbReference type="NCBI Taxonomy" id="179855"/>
    <lineage>
        <taxon>Eukaryota</taxon>
        <taxon>Fungi</taxon>
        <taxon>Dikarya</taxon>
        <taxon>Basidiomycota</taxon>
        <taxon>Agaricomycotina</taxon>
        <taxon>Agaricomycetes</taxon>
        <taxon>Agaricomycetidae</taxon>
        <taxon>Agaricales</taxon>
        <taxon>Agaricineae</taxon>
        <taxon>Crepidotaceae</taxon>
        <taxon>Crepidotus</taxon>
    </lineage>
</organism>
<dbReference type="SUPFAM" id="SSF141086">
    <property type="entry name" value="Agglutinin HPA-like"/>
    <property type="match status" value="3"/>
</dbReference>
<name>A0A9P6E8W1_9AGAR</name>
<dbReference type="InterPro" id="IPR052487">
    <property type="entry name" value="Galactose-binding_lectin"/>
</dbReference>
<dbReference type="InterPro" id="IPR019019">
    <property type="entry name" value="H-type_lectin_domain"/>
</dbReference>
<dbReference type="OrthoDB" id="5419324at2759"/>
<dbReference type="InterPro" id="IPR037221">
    <property type="entry name" value="H-type_lectin_dom_sf"/>
</dbReference>